<evidence type="ECO:0000256" key="2">
    <source>
        <dbReference type="SAM" id="Phobius"/>
    </source>
</evidence>
<feature type="region of interest" description="Disordered" evidence="1">
    <location>
        <begin position="234"/>
        <end position="289"/>
    </location>
</feature>
<keyword evidence="2" id="KW-0472">Membrane</keyword>
<comment type="caution">
    <text evidence="3">The sequence shown here is derived from an EMBL/GenBank/DDBJ whole genome shotgun (WGS) entry which is preliminary data.</text>
</comment>
<dbReference type="CDD" id="cd20557">
    <property type="entry name" value="CYCLIN_ScPCL1-like"/>
    <property type="match status" value="1"/>
</dbReference>
<proteinExistence type="predicted"/>
<dbReference type="EMBL" id="QPFP01000010">
    <property type="protein sequence ID" value="TEB34075.1"/>
    <property type="molecule type" value="Genomic_DNA"/>
</dbReference>
<feature type="compositionally biased region" description="Low complexity" evidence="1">
    <location>
        <begin position="35"/>
        <end position="45"/>
    </location>
</feature>
<reference evidence="3 4" key="1">
    <citation type="journal article" date="2019" name="Nat. Ecol. Evol.">
        <title>Megaphylogeny resolves global patterns of mushroom evolution.</title>
        <authorList>
            <person name="Varga T."/>
            <person name="Krizsan K."/>
            <person name="Foldi C."/>
            <person name="Dima B."/>
            <person name="Sanchez-Garcia M."/>
            <person name="Sanchez-Ramirez S."/>
            <person name="Szollosi G.J."/>
            <person name="Szarkandi J.G."/>
            <person name="Papp V."/>
            <person name="Albert L."/>
            <person name="Andreopoulos W."/>
            <person name="Angelini C."/>
            <person name="Antonin V."/>
            <person name="Barry K.W."/>
            <person name="Bougher N.L."/>
            <person name="Buchanan P."/>
            <person name="Buyck B."/>
            <person name="Bense V."/>
            <person name="Catcheside P."/>
            <person name="Chovatia M."/>
            <person name="Cooper J."/>
            <person name="Damon W."/>
            <person name="Desjardin D."/>
            <person name="Finy P."/>
            <person name="Geml J."/>
            <person name="Haridas S."/>
            <person name="Hughes K."/>
            <person name="Justo A."/>
            <person name="Karasinski D."/>
            <person name="Kautmanova I."/>
            <person name="Kiss B."/>
            <person name="Kocsube S."/>
            <person name="Kotiranta H."/>
            <person name="LaButti K.M."/>
            <person name="Lechner B.E."/>
            <person name="Liimatainen K."/>
            <person name="Lipzen A."/>
            <person name="Lukacs Z."/>
            <person name="Mihaltcheva S."/>
            <person name="Morgado L.N."/>
            <person name="Niskanen T."/>
            <person name="Noordeloos M.E."/>
            <person name="Ohm R.A."/>
            <person name="Ortiz-Santana B."/>
            <person name="Ovrebo C."/>
            <person name="Racz N."/>
            <person name="Riley R."/>
            <person name="Savchenko A."/>
            <person name="Shiryaev A."/>
            <person name="Soop K."/>
            <person name="Spirin V."/>
            <person name="Szebenyi C."/>
            <person name="Tomsovsky M."/>
            <person name="Tulloss R.E."/>
            <person name="Uehling J."/>
            <person name="Grigoriev I.V."/>
            <person name="Vagvolgyi C."/>
            <person name="Papp T."/>
            <person name="Martin F.M."/>
            <person name="Miettinen O."/>
            <person name="Hibbett D.S."/>
            <person name="Nagy L.G."/>
        </authorList>
    </citation>
    <scope>NUCLEOTIDE SEQUENCE [LARGE SCALE GENOMIC DNA]</scope>
    <source>
        <strain evidence="3 4">FP101781</strain>
    </source>
</reference>
<evidence type="ECO:0000313" key="4">
    <source>
        <dbReference type="Proteomes" id="UP000298030"/>
    </source>
</evidence>
<evidence type="ECO:0008006" key="5">
    <source>
        <dbReference type="Google" id="ProtNLM"/>
    </source>
</evidence>
<sequence length="304" mass="33189">MRPSLTISEQPTYSTPFCEDPWPGDDEDDYLHGPVSVTSSRTSSSNSHVLPESAFLGADGRYLLDPYIGFGDIAKLASGHIIKTFHAQEETNNTRSRGQPKLSIFVAQLIYLTAAPYNAVIASLILLQRFKAKLSAAHSNTECLAFSGHMLWLGAFMIACNEDSMRGVVPNAGSAAYWSELSLFTEREVDEVYRELWNELDGNVTVFPSYASALEKLKNPIQLPPSFRWKEELWNLGGGDDDDDSDSSEEGGALVKASAAPTKTSRQVPPRATPQAKSKLASPPGSPRTFALGSRLVSLFKKKA</sequence>
<keyword evidence="2" id="KW-1133">Transmembrane helix</keyword>
<dbReference type="STRING" id="71717.A0A4Y7TIR9"/>
<protein>
    <recommendedName>
        <fullName evidence="5">Cyclin N-terminal domain-containing protein</fullName>
    </recommendedName>
</protein>
<dbReference type="AlphaFoldDB" id="A0A4Y7TIR9"/>
<feature type="compositionally biased region" description="Acidic residues" evidence="1">
    <location>
        <begin position="239"/>
        <end position="249"/>
    </location>
</feature>
<feature type="transmembrane region" description="Helical" evidence="2">
    <location>
        <begin position="102"/>
        <end position="127"/>
    </location>
</feature>
<feature type="region of interest" description="Disordered" evidence="1">
    <location>
        <begin position="1"/>
        <end position="45"/>
    </location>
</feature>
<keyword evidence="2" id="KW-0812">Transmembrane</keyword>
<gene>
    <name evidence="3" type="ORF">FA13DRAFT_65083</name>
</gene>
<keyword evidence="4" id="KW-1185">Reference proteome</keyword>
<dbReference type="OrthoDB" id="3039382at2759"/>
<feature type="compositionally biased region" description="Polar residues" evidence="1">
    <location>
        <begin position="1"/>
        <end position="15"/>
    </location>
</feature>
<organism evidence="3 4">
    <name type="scientific">Coprinellus micaceus</name>
    <name type="common">Glistening ink-cap mushroom</name>
    <name type="synonym">Coprinus micaceus</name>
    <dbReference type="NCBI Taxonomy" id="71717"/>
    <lineage>
        <taxon>Eukaryota</taxon>
        <taxon>Fungi</taxon>
        <taxon>Dikarya</taxon>
        <taxon>Basidiomycota</taxon>
        <taxon>Agaricomycotina</taxon>
        <taxon>Agaricomycetes</taxon>
        <taxon>Agaricomycetidae</taxon>
        <taxon>Agaricales</taxon>
        <taxon>Agaricineae</taxon>
        <taxon>Psathyrellaceae</taxon>
        <taxon>Coprinellus</taxon>
    </lineage>
</organism>
<evidence type="ECO:0000313" key="3">
    <source>
        <dbReference type="EMBL" id="TEB34075.1"/>
    </source>
</evidence>
<name>A0A4Y7TIR9_COPMI</name>
<dbReference type="Proteomes" id="UP000298030">
    <property type="component" value="Unassembled WGS sequence"/>
</dbReference>
<evidence type="ECO:0000256" key="1">
    <source>
        <dbReference type="SAM" id="MobiDB-lite"/>
    </source>
</evidence>
<accession>A0A4Y7TIR9</accession>